<dbReference type="OrthoDB" id="2560571at2"/>
<dbReference type="EMBL" id="LQZT01000023">
    <property type="protein sequence ID" value="OCW56910.1"/>
    <property type="molecule type" value="Genomic_DNA"/>
</dbReference>
<dbReference type="PANTHER" id="PTHR20883:SF48">
    <property type="entry name" value="ECTOINE DIOXYGENASE"/>
    <property type="match status" value="1"/>
</dbReference>
<dbReference type="RefSeq" id="WP_066179984.1">
    <property type="nucleotide sequence ID" value="NZ_LQZT01000023.1"/>
</dbReference>
<comment type="caution">
    <text evidence="2">The sequence shown here is derived from an EMBL/GenBank/DDBJ whole genome shotgun (WGS) entry which is preliminary data.</text>
</comment>
<evidence type="ECO:0000313" key="3">
    <source>
        <dbReference type="Proteomes" id="UP000094795"/>
    </source>
</evidence>
<dbReference type="PANTHER" id="PTHR20883">
    <property type="entry name" value="PHYTANOYL-COA DIOXYGENASE DOMAIN CONTAINING 1"/>
    <property type="match status" value="1"/>
</dbReference>
<evidence type="ECO:0000256" key="1">
    <source>
        <dbReference type="ARBA" id="ARBA00001954"/>
    </source>
</evidence>
<comment type="cofactor">
    <cofactor evidence="1">
        <name>Fe(2+)</name>
        <dbReference type="ChEBI" id="CHEBI:29033"/>
    </cofactor>
</comment>
<dbReference type="STRING" id="1480615.AWJ14_07050"/>
<gene>
    <name evidence="2" type="ORF">AWJ14_07050</name>
</gene>
<protein>
    <recommendedName>
        <fullName evidence="4">Phytanoyl-CoA dioxygenase</fullName>
    </recommendedName>
</protein>
<dbReference type="SUPFAM" id="SSF51197">
    <property type="entry name" value="Clavaminate synthase-like"/>
    <property type="match status" value="1"/>
</dbReference>
<evidence type="ECO:0000313" key="2">
    <source>
        <dbReference type="EMBL" id="OCW56910.1"/>
    </source>
</evidence>
<reference evidence="2 3" key="1">
    <citation type="submission" date="2015-12" db="EMBL/GenBank/DDBJ databases">
        <authorList>
            <person name="Shamseldin A."/>
            <person name="Moawad H."/>
            <person name="Abd El-Rahim W.M."/>
            <person name="Sadowsky M.J."/>
        </authorList>
    </citation>
    <scope>NUCLEOTIDE SEQUENCE [LARGE SCALE GENOMIC DNA]</scope>
    <source>
        <strain evidence="2 3">JC234</strain>
    </source>
</reference>
<sequence>MIRAEDRAFFDAEGYLLIKGFFDLEEDIVPIQRDAYEIIGLVAQRHGIALDRIPFDPASFDRDYHRLLETDRRHASEIYDLVKQIPSFLRLISHRKSESLFKALRDTDHAGIGAASYGIRIDNPNEDKFRSHWHQEFLFQPQSMDGIVFWTPLVPVRQDMGPVIILPRSHRDGLCVYSRGTTYAGKQGAYQIGIHDEDAVVSKYEQIAPLTEPGDLVLMDFLTIHGSGENRSTRARWSVQGRFFNYRDPVGMKIGWKAAITAGTDVEAVFPDNFVREPQP</sequence>
<proteinExistence type="predicted"/>
<dbReference type="Pfam" id="PF05721">
    <property type="entry name" value="PhyH"/>
    <property type="match status" value="1"/>
</dbReference>
<accession>A0A1C1YU99</accession>
<dbReference type="GO" id="GO:0005506">
    <property type="term" value="F:iron ion binding"/>
    <property type="evidence" value="ECO:0007669"/>
    <property type="project" value="UniProtKB-ARBA"/>
</dbReference>
<dbReference type="AlphaFoldDB" id="A0A1C1YU99"/>
<dbReference type="Gene3D" id="2.60.120.620">
    <property type="entry name" value="q2cbj1_9rhob like domain"/>
    <property type="match status" value="1"/>
</dbReference>
<name>A0A1C1YU99_9HYPH</name>
<dbReference type="GO" id="GO:0016706">
    <property type="term" value="F:2-oxoglutarate-dependent dioxygenase activity"/>
    <property type="evidence" value="ECO:0007669"/>
    <property type="project" value="UniProtKB-ARBA"/>
</dbReference>
<dbReference type="InterPro" id="IPR008775">
    <property type="entry name" value="Phytyl_CoA_dOase-like"/>
</dbReference>
<evidence type="ECO:0008006" key="4">
    <source>
        <dbReference type="Google" id="ProtNLM"/>
    </source>
</evidence>
<organism evidence="2 3">
    <name type="scientific">Hoeflea olei</name>
    <dbReference type="NCBI Taxonomy" id="1480615"/>
    <lineage>
        <taxon>Bacteria</taxon>
        <taxon>Pseudomonadati</taxon>
        <taxon>Pseudomonadota</taxon>
        <taxon>Alphaproteobacteria</taxon>
        <taxon>Hyphomicrobiales</taxon>
        <taxon>Rhizobiaceae</taxon>
        <taxon>Hoeflea</taxon>
    </lineage>
</organism>
<keyword evidence="3" id="KW-1185">Reference proteome</keyword>
<dbReference type="Proteomes" id="UP000094795">
    <property type="component" value="Unassembled WGS sequence"/>
</dbReference>